<feature type="transmembrane region" description="Helical" evidence="1">
    <location>
        <begin position="21"/>
        <end position="39"/>
    </location>
</feature>
<evidence type="ECO:0000313" key="3">
    <source>
        <dbReference type="Proteomes" id="UP000290106"/>
    </source>
</evidence>
<dbReference type="InterPro" id="IPR014535">
    <property type="entry name" value="Hpre_diP_synt_I"/>
</dbReference>
<dbReference type="Pfam" id="PF07456">
    <property type="entry name" value="Hpre_diP_synt_I"/>
    <property type="match status" value="1"/>
</dbReference>
<comment type="caution">
    <text evidence="2">The sequence shown here is derived from an EMBL/GenBank/DDBJ whole genome shotgun (WGS) entry which is preliminary data.</text>
</comment>
<evidence type="ECO:0000313" key="2">
    <source>
        <dbReference type="EMBL" id="RXS76786.1"/>
    </source>
</evidence>
<keyword evidence="1" id="KW-0812">Transmembrane</keyword>
<feature type="transmembrane region" description="Helical" evidence="1">
    <location>
        <begin position="94"/>
        <end position="111"/>
    </location>
</feature>
<gene>
    <name evidence="2" type="ORF">ETP43_13630</name>
</gene>
<evidence type="ECO:0000256" key="1">
    <source>
        <dbReference type="SAM" id="Phobius"/>
    </source>
</evidence>
<keyword evidence="1" id="KW-1133">Transmembrane helix</keyword>
<keyword evidence="1" id="KW-0472">Membrane</keyword>
<feature type="transmembrane region" description="Helical" evidence="1">
    <location>
        <begin position="117"/>
        <end position="142"/>
    </location>
</feature>
<protein>
    <submittedName>
        <fullName evidence="2">Gx transporter family protein</fullName>
    </submittedName>
</protein>
<dbReference type="RefSeq" id="WP_129259622.1">
    <property type="nucleotide sequence ID" value="NZ_SDKC01000001.1"/>
</dbReference>
<feature type="transmembrane region" description="Helical" evidence="1">
    <location>
        <begin position="149"/>
        <end position="168"/>
    </location>
</feature>
<dbReference type="EMBL" id="SDKC01000001">
    <property type="protein sequence ID" value="RXS76786.1"/>
    <property type="molecule type" value="Genomic_DNA"/>
</dbReference>
<organism evidence="2 3">
    <name type="scientific">Blautia faecicola</name>
    <dbReference type="NCBI Taxonomy" id="2509240"/>
    <lineage>
        <taxon>Bacteria</taxon>
        <taxon>Bacillati</taxon>
        <taxon>Bacillota</taxon>
        <taxon>Clostridia</taxon>
        <taxon>Lachnospirales</taxon>
        <taxon>Lachnospiraceae</taxon>
        <taxon>Blautia</taxon>
    </lineage>
</organism>
<feature type="transmembrane region" description="Helical" evidence="1">
    <location>
        <begin position="59"/>
        <end position="82"/>
    </location>
</feature>
<sequence length="187" mass="19758">MKKQGQQKKEYKERGSASISRRVSSGAMLVALAMIFSYVESLIPINLGVPGIKLGVANLVTVTGLYILAPMEVFVVVILRVLLVGFMFGNGMSILYSLAGGILSFLVMLLLKRIKGFSMIGVSIAGGVSHNIGQIAVAMCVLENTKLVYYLPVLMIAGTITGILIGVVSQKILPAVSQGAGAERKNG</sequence>
<keyword evidence="3" id="KW-1185">Reference proteome</keyword>
<dbReference type="AlphaFoldDB" id="A0A4Q1RLQ2"/>
<accession>A0A4Q1RLQ2</accession>
<reference evidence="2 3" key="1">
    <citation type="submission" date="2019-01" db="EMBL/GenBank/DDBJ databases">
        <title>Blautia sp. nov. KGMB01111 isolated human feces.</title>
        <authorList>
            <person name="Park J.-E."/>
            <person name="Kim J.-S."/>
            <person name="Park S.-H."/>
        </authorList>
    </citation>
    <scope>NUCLEOTIDE SEQUENCE [LARGE SCALE GENOMIC DNA]</scope>
    <source>
        <strain evidence="2 3">KGMB01111</strain>
    </source>
</reference>
<dbReference type="Gene3D" id="1.10.1760.20">
    <property type="match status" value="1"/>
</dbReference>
<dbReference type="Proteomes" id="UP000290106">
    <property type="component" value="Unassembled WGS sequence"/>
</dbReference>
<name>A0A4Q1RLQ2_9FIRM</name>
<proteinExistence type="predicted"/>
<dbReference type="OrthoDB" id="9799095at2"/>
<dbReference type="PIRSF" id="PIRSF027391">
    <property type="entry name" value="Hpre_diP_synt_I"/>
    <property type="match status" value="1"/>
</dbReference>
<dbReference type="InterPro" id="IPR010898">
    <property type="entry name" value="Hpre_diP_synth_I"/>
</dbReference>